<name>A0A1T4NPB7_9ENTE</name>
<proteinExistence type="predicted"/>
<keyword evidence="5" id="KW-1185">Reference proteome</keyword>
<evidence type="ECO:0000313" key="4">
    <source>
        <dbReference type="EMBL" id="SJZ81160.1"/>
    </source>
</evidence>
<dbReference type="InterPro" id="IPR050624">
    <property type="entry name" value="HTH-type_Tx_Regulator"/>
</dbReference>
<dbReference type="InterPro" id="IPR001647">
    <property type="entry name" value="HTH_TetR"/>
</dbReference>
<dbReference type="OrthoDB" id="9780939at2"/>
<evidence type="ECO:0000313" key="5">
    <source>
        <dbReference type="Proteomes" id="UP000190328"/>
    </source>
</evidence>
<dbReference type="AlphaFoldDB" id="A0A1T4NPB7"/>
<dbReference type="STRING" id="263852.SAMN02745116_01494"/>
<dbReference type="InterPro" id="IPR009057">
    <property type="entry name" value="Homeodomain-like_sf"/>
</dbReference>
<dbReference type="PANTHER" id="PTHR43479:SF21">
    <property type="entry name" value="TRANSCRIPTIONAL REGULATOR, TETR FAMILY"/>
    <property type="match status" value="1"/>
</dbReference>
<organism evidence="4 5">
    <name type="scientific">Pilibacter termitis</name>
    <dbReference type="NCBI Taxonomy" id="263852"/>
    <lineage>
        <taxon>Bacteria</taxon>
        <taxon>Bacillati</taxon>
        <taxon>Bacillota</taxon>
        <taxon>Bacilli</taxon>
        <taxon>Lactobacillales</taxon>
        <taxon>Enterococcaceae</taxon>
        <taxon>Pilibacter</taxon>
    </lineage>
</organism>
<dbReference type="GO" id="GO:0003677">
    <property type="term" value="F:DNA binding"/>
    <property type="evidence" value="ECO:0007669"/>
    <property type="project" value="UniProtKB-UniRule"/>
</dbReference>
<protein>
    <submittedName>
        <fullName evidence="4">Transcriptional regulator, TetR family</fullName>
    </submittedName>
</protein>
<feature type="domain" description="HTH tetR-type" evidence="3">
    <location>
        <begin position="9"/>
        <end position="69"/>
    </location>
</feature>
<evidence type="ECO:0000256" key="2">
    <source>
        <dbReference type="PROSITE-ProRule" id="PRU00335"/>
    </source>
</evidence>
<dbReference type="PROSITE" id="PS50977">
    <property type="entry name" value="HTH_TETR_2"/>
    <property type="match status" value="1"/>
</dbReference>
<sequence length="191" mass="22469">MNGFERRKLKKMQQIEQTVLTLLNSKPFSDISMQEIANLANVSKVTLFNYYENKEKLLNTTILNVFTSLYEKYEELLDSNKSFEETYKGILKIKLGMIQTFTSTFLENSMRLYANEPSFFDNDAQKRLDELTLRLFEKGRKEGKINADYDDTLLLMLLHIFSEGMKSPQLQEKELMQYSEQLLQILMNGLR</sequence>
<accession>A0A1T4NPB7</accession>
<dbReference type="Proteomes" id="UP000190328">
    <property type="component" value="Unassembled WGS sequence"/>
</dbReference>
<reference evidence="4 5" key="1">
    <citation type="submission" date="2017-02" db="EMBL/GenBank/DDBJ databases">
        <authorList>
            <person name="Peterson S.W."/>
        </authorList>
    </citation>
    <scope>NUCLEOTIDE SEQUENCE [LARGE SCALE GENOMIC DNA]</scope>
    <source>
        <strain evidence="4 5">ATCC BAA-1030</strain>
    </source>
</reference>
<dbReference type="Gene3D" id="1.10.357.10">
    <property type="entry name" value="Tetracycline Repressor, domain 2"/>
    <property type="match status" value="1"/>
</dbReference>
<feature type="DNA-binding region" description="H-T-H motif" evidence="2">
    <location>
        <begin position="32"/>
        <end position="51"/>
    </location>
</feature>
<keyword evidence="1 2" id="KW-0238">DNA-binding</keyword>
<dbReference type="PANTHER" id="PTHR43479">
    <property type="entry name" value="ACREF/ENVCD OPERON REPRESSOR-RELATED"/>
    <property type="match status" value="1"/>
</dbReference>
<gene>
    <name evidence="4" type="ORF">SAMN02745116_01494</name>
</gene>
<dbReference type="Pfam" id="PF00440">
    <property type="entry name" value="TetR_N"/>
    <property type="match status" value="1"/>
</dbReference>
<dbReference type="EMBL" id="FUXI01000016">
    <property type="protein sequence ID" value="SJZ81160.1"/>
    <property type="molecule type" value="Genomic_DNA"/>
</dbReference>
<evidence type="ECO:0000256" key="1">
    <source>
        <dbReference type="ARBA" id="ARBA00023125"/>
    </source>
</evidence>
<dbReference type="RefSeq" id="WP_078807432.1">
    <property type="nucleotide sequence ID" value="NZ_FUXI01000016.1"/>
</dbReference>
<evidence type="ECO:0000259" key="3">
    <source>
        <dbReference type="PROSITE" id="PS50977"/>
    </source>
</evidence>
<dbReference type="SUPFAM" id="SSF46689">
    <property type="entry name" value="Homeodomain-like"/>
    <property type="match status" value="1"/>
</dbReference>